<dbReference type="AlphaFoldDB" id="W3X052"/>
<dbReference type="GeneID" id="19275601"/>
<sequence length="614" mass="66417">MAPVFRLWTFKPLGFDGWTALTSKPAIIIMTFLVAPCALWLTFSRLGRASGPSRKMSPDSVSSLFPDRPIRPLPKRRLRERLSPDVADTIKYPLEPQSNAPLFYYPYNLKAEAGSAGLDAPNAMIRENSLDPVHEAGLRRYGLGADRDDEGMIQRGGRPLASRPSQDAPGNVLRTPPRTGQGRRHTPQAPPSTASSADGYDSFENTNNKKKRKIPTAGDGLLNGNHVMADSGILGVPSPPTTGDGGPGDALAATPSPYPYTGVTGSPVQGISGPGRGRYGRVRNGRSPLRQVPDTNSSWPIKNSRSRSDGQYSAPLGEKTGIISNAIASAGKLPIPQGQENISLLQQQAKASPVSSQFTFTFDSQVSGTVPWPGSESPTAHMAENNHNHTSHGSYSDSYYGGNTRSTPHSQPAPPGSTSGQGGPSVSADGTAKGPAPGTGAPKKHRRRADSLARAAKQRRREQEYKNKINPPAPGDLWICEFCEYERIFGQPPVGLIRQYEEKDRQRRNAETQRRKHIEKAKNKSRKGKKPGKLPPKNNTAHDLNAAPSAGQHHASMEHEPGQETHSEDFEEEDYYEDDIHDEHCPARASGHDCGTHESGAFESTDYDDTGTAI</sequence>
<feature type="transmembrane region" description="Helical" evidence="2">
    <location>
        <begin position="26"/>
        <end position="46"/>
    </location>
</feature>
<feature type="region of interest" description="Disordered" evidence="1">
    <location>
        <begin position="49"/>
        <end position="68"/>
    </location>
</feature>
<feature type="compositionally biased region" description="Low complexity" evidence="1">
    <location>
        <begin position="393"/>
        <end position="402"/>
    </location>
</feature>
<reference evidence="4" key="1">
    <citation type="journal article" date="2015" name="BMC Genomics">
        <title>Genomic and transcriptomic analysis of the endophytic fungus Pestalotiopsis fici reveals its lifestyle and high potential for synthesis of natural products.</title>
        <authorList>
            <person name="Wang X."/>
            <person name="Zhang X."/>
            <person name="Liu L."/>
            <person name="Xiang M."/>
            <person name="Wang W."/>
            <person name="Sun X."/>
            <person name="Che Y."/>
            <person name="Guo L."/>
            <person name="Liu G."/>
            <person name="Guo L."/>
            <person name="Wang C."/>
            <person name="Yin W.B."/>
            <person name="Stadler M."/>
            <person name="Zhang X."/>
            <person name="Liu X."/>
        </authorList>
    </citation>
    <scope>NUCLEOTIDE SEQUENCE [LARGE SCALE GENOMIC DNA]</scope>
    <source>
        <strain evidence="4">W106-1 / CGMCC3.15140</strain>
    </source>
</reference>
<feature type="compositionally biased region" description="Polar residues" evidence="1">
    <location>
        <begin position="293"/>
        <end position="303"/>
    </location>
</feature>
<keyword evidence="4" id="KW-1185">Reference proteome</keyword>
<feature type="region of interest" description="Disordered" evidence="1">
    <location>
        <begin position="142"/>
        <end position="220"/>
    </location>
</feature>
<dbReference type="Proteomes" id="UP000030651">
    <property type="component" value="Unassembled WGS sequence"/>
</dbReference>
<dbReference type="RefSeq" id="XP_007837360.1">
    <property type="nucleotide sequence ID" value="XM_007839169.1"/>
</dbReference>
<feature type="region of interest" description="Disordered" evidence="1">
    <location>
        <begin position="263"/>
        <end position="316"/>
    </location>
</feature>
<feature type="region of interest" description="Disordered" evidence="1">
    <location>
        <begin position="369"/>
        <end position="471"/>
    </location>
</feature>
<name>W3X052_PESFW</name>
<dbReference type="eggNOG" id="ENOG502S317">
    <property type="taxonomic scope" value="Eukaryota"/>
</dbReference>
<keyword evidence="2" id="KW-1133">Transmembrane helix</keyword>
<feature type="compositionally biased region" description="Acidic residues" evidence="1">
    <location>
        <begin position="569"/>
        <end position="580"/>
    </location>
</feature>
<feature type="compositionally biased region" description="Basic and acidic residues" evidence="1">
    <location>
        <begin position="500"/>
        <end position="513"/>
    </location>
</feature>
<dbReference type="HOGENOM" id="CLU_017965_0_1_1"/>
<keyword evidence="2" id="KW-0472">Membrane</keyword>
<dbReference type="STRING" id="1229662.W3X052"/>
<feature type="compositionally biased region" description="Acidic residues" evidence="1">
    <location>
        <begin position="605"/>
        <end position="614"/>
    </location>
</feature>
<dbReference type="OMA" id="LEDIWIC"/>
<organism evidence="3 4">
    <name type="scientific">Pestalotiopsis fici (strain W106-1 / CGMCC3.15140)</name>
    <dbReference type="NCBI Taxonomy" id="1229662"/>
    <lineage>
        <taxon>Eukaryota</taxon>
        <taxon>Fungi</taxon>
        <taxon>Dikarya</taxon>
        <taxon>Ascomycota</taxon>
        <taxon>Pezizomycotina</taxon>
        <taxon>Sordariomycetes</taxon>
        <taxon>Xylariomycetidae</taxon>
        <taxon>Amphisphaeriales</taxon>
        <taxon>Sporocadaceae</taxon>
        <taxon>Pestalotiopsis</taxon>
    </lineage>
</organism>
<protein>
    <submittedName>
        <fullName evidence="3">Uncharacterized protein</fullName>
    </submittedName>
</protein>
<dbReference type="OrthoDB" id="4174342at2759"/>
<proteinExistence type="predicted"/>
<keyword evidence="2" id="KW-0812">Transmembrane</keyword>
<dbReference type="EMBL" id="KI912115">
    <property type="protein sequence ID" value="ETS78526.1"/>
    <property type="molecule type" value="Genomic_DNA"/>
</dbReference>
<feature type="compositionally biased region" description="Basic and acidic residues" evidence="1">
    <location>
        <begin position="581"/>
        <end position="596"/>
    </location>
</feature>
<evidence type="ECO:0000256" key="2">
    <source>
        <dbReference type="SAM" id="Phobius"/>
    </source>
</evidence>
<evidence type="ECO:0000256" key="1">
    <source>
        <dbReference type="SAM" id="MobiDB-lite"/>
    </source>
</evidence>
<evidence type="ECO:0000313" key="4">
    <source>
        <dbReference type="Proteomes" id="UP000030651"/>
    </source>
</evidence>
<evidence type="ECO:0000313" key="3">
    <source>
        <dbReference type="EMBL" id="ETS78526.1"/>
    </source>
</evidence>
<feature type="compositionally biased region" description="Basic residues" evidence="1">
    <location>
        <begin position="514"/>
        <end position="532"/>
    </location>
</feature>
<accession>W3X052</accession>
<feature type="compositionally biased region" description="Low complexity" evidence="1">
    <location>
        <begin position="430"/>
        <end position="441"/>
    </location>
</feature>
<gene>
    <name evidence="3" type="ORF">PFICI_10588</name>
</gene>
<feature type="region of interest" description="Disordered" evidence="1">
    <location>
        <begin position="500"/>
        <end position="614"/>
    </location>
</feature>
<dbReference type="KEGG" id="pfy:PFICI_10588"/>
<feature type="compositionally biased region" description="Basic and acidic residues" evidence="1">
    <location>
        <begin position="555"/>
        <end position="568"/>
    </location>
</feature>
<dbReference type="InParanoid" id="W3X052"/>